<feature type="domain" description="PHB accumulation regulatory" evidence="2">
    <location>
        <begin position="84"/>
        <end position="123"/>
    </location>
</feature>
<evidence type="ECO:0000256" key="1">
    <source>
        <dbReference type="SAM" id="MobiDB-lite"/>
    </source>
</evidence>
<gene>
    <name evidence="4" type="primary">phaR</name>
    <name evidence="4" type="ORF">CKO28_26045</name>
</gene>
<dbReference type="InterPro" id="IPR007897">
    <property type="entry name" value="PHB_accumulat"/>
</dbReference>
<dbReference type="Proteomes" id="UP001296873">
    <property type="component" value="Unassembled WGS sequence"/>
</dbReference>
<feature type="region of interest" description="Disordered" evidence="1">
    <location>
        <begin position="216"/>
        <end position="255"/>
    </location>
</feature>
<evidence type="ECO:0000313" key="5">
    <source>
        <dbReference type="Proteomes" id="UP001296873"/>
    </source>
</evidence>
<dbReference type="RefSeq" id="WP_200344368.1">
    <property type="nucleotide sequence ID" value="NZ_NRRL01000196.1"/>
</dbReference>
<dbReference type="Pfam" id="PF05233">
    <property type="entry name" value="PHB_acc"/>
    <property type="match status" value="1"/>
</dbReference>
<dbReference type="NCBIfam" id="TIGR01848">
    <property type="entry name" value="PHA_reg_PhaR"/>
    <property type="match status" value="1"/>
</dbReference>
<proteinExistence type="predicted"/>
<reference evidence="4 5" key="1">
    <citation type="journal article" date="2020" name="Microorganisms">
        <title>Osmotic Adaptation and Compatible Solute Biosynthesis of Phototrophic Bacteria as Revealed from Genome Analyses.</title>
        <authorList>
            <person name="Imhoff J.F."/>
            <person name="Rahn T."/>
            <person name="Kunzel S."/>
            <person name="Keller A."/>
            <person name="Neulinger S.C."/>
        </authorList>
    </citation>
    <scope>NUCLEOTIDE SEQUENCE [LARGE SCALE GENOMIC DNA]</scope>
    <source>
        <strain evidence="4 5">DSM 9895</strain>
    </source>
</reference>
<name>A0ABS1DP53_9PROT</name>
<dbReference type="InterPro" id="IPR010134">
    <property type="entry name" value="PHA_reg_PhaR"/>
</dbReference>
<protein>
    <submittedName>
        <fullName evidence="4">Polyhydroxyalkanoate synthesis repressor PhaR</fullName>
    </submittedName>
</protein>
<evidence type="ECO:0000313" key="4">
    <source>
        <dbReference type="EMBL" id="MBK1671464.1"/>
    </source>
</evidence>
<evidence type="ECO:0000259" key="2">
    <source>
        <dbReference type="Pfam" id="PF05233"/>
    </source>
</evidence>
<dbReference type="InterPro" id="IPR012909">
    <property type="entry name" value="PHA_DNA-bd_N"/>
</dbReference>
<keyword evidence="5" id="KW-1185">Reference proteome</keyword>
<organism evidence="4 5">
    <name type="scientific">Rhodovibrio sodomensis</name>
    <dbReference type="NCBI Taxonomy" id="1088"/>
    <lineage>
        <taxon>Bacteria</taxon>
        <taxon>Pseudomonadati</taxon>
        <taxon>Pseudomonadota</taxon>
        <taxon>Alphaproteobacteria</taxon>
        <taxon>Rhodospirillales</taxon>
        <taxon>Rhodovibrionaceae</taxon>
        <taxon>Rhodovibrio</taxon>
    </lineage>
</organism>
<accession>A0ABS1DP53</accession>
<feature type="domain" description="PHA accumulation regulator DNA-binding N-terminal" evidence="3">
    <location>
        <begin position="20"/>
        <end position="80"/>
    </location>
</feature>
<evidence type="ECO:0000259" key="3">
    <source>
        <dbReference type="Pfam" id="PF07879"/>
    </source>
</evidence>
<feature type="compositionally biased region" description="Gly residues" evidence="1">
    <location>
        <begin position="221"/>
        <end position="244"/>
    </location>
</feature>
<comment type="caution">
    <text evidence="4">The sequence shown here is derived from an EMBL/GenBank/DDBJ whole genome shotgun (WGS) entry which is preliminary data.</text>
</comment>
<dbReference type="EMBL" id="NRRL01000196">
    <property type="protein sequence ID" value="MBK1671464.1"/>
    <property type="molecule type" value="Genomic_DNA"/>
</dbReference>
<dbReference type="Pfam" id="PF07879">
    <property type="entry name" value="PHB_acc_N"/>
    <property type="match status" value="1"/>
</dbReference>
<feature type="compositionally biased region" description="Low complexity" evidence="1">
    <location>
        <begin position="245"/>
        <end position="255"/>
    </location>
</feature>
<sequence length="255" mass="27164">MARDDKTNASGNGDQKKPVIIKKYANRRLYNTSTSSYVTLDHLCQMVKDNIDFAVYDAKTGDDITRSVLTQIIVEEESKGTNLLPINFLRQLIGFYGDNMQSVVPSYLEHMMQAFAANQDRMREQMRETMSGMFPFGGDLQKLSEQNAALFDSALKMFTPFQAGQQPGATSEGGEPGERGPSAGTAGTGGQEASEETLQQLKQQVDLLQKQLDVLTRQQQGGAGGNGAAGGAGSSGTTGSGKTGSAGSRAGSRSS</sequence>
<feature type="region of interest" description="Disordered" evidence="1">
    <location>
        <begin position="163"/>
        <end position="197"/>
    </location>
</feature>